<feature type="region of interest" description="Disordered" evidence="1">
    <location>
        <begin position="57"/>
        <end position="111"/>
    </location>
</feature>
<keyword evidence="2" id="KW-0472">Membrane</keyword>
<keyword evidence="2" id="KW-0812">Transmembrane</keyword>
<sequence>MRESGSPVALVGERLYWGHTGWLAGAFFICSTVWIPGPLGAPKAHLHVCTQMFENTKQAEEASERTGGGGGGGKKGERGERGVEGDGRRAGYPPRAESTSREAQAGLQTLI</sequence>
<feature type="compositionally biased region" description="Basic and acidic residues" evidence="1">
    <location>
        <begin position="74"/>
        <end position="89"/>
    </location>
</feature>
<dbReference type="AlphaFoldDB" id="A0AAV2JMA8"/>
<evidence type="ECO:0000313" key="3">
    <source>
        <dbReference type="EMBL" id="CAL1577466.1"/>
    </source>
</evidence>
<dbReference type="EMBL" id="OZ035835">
    <property type="protein sequence ID" value="CAL1577466.1"/>
    <property type="molecule type" value="Genomic_DNA"/>
</dbReference>
<evidence type="ECO:0000256" key="1">
    <source>
        <dbReference type="SAM" id="MobiDB-lite"/>
    </source>
</evidence>
<evidence type="ECO:0000313" key="4">
    <source>
        <dbReference type="Proteomes" id="UP001497482"/>
    </source>
</evidence>
<gene>
    <name evidence="3" type="ORF">KC01_LOCUS8812</name>
</gene>
<proteinExistence type="predicted"/>
<reference evidence="3 4" key="1">
    <citation type="submission" date="2024-04" db="EMBL/GenBank/DDBJ databases">
        <authorList>
            <person name="Waldvogel A.-M."/>
            <person name="Schoenle A."/>
        </authorList>
    </citation>
    <scope>NUCLEOTIDE SEQUENCE [LARGE SCALE GENOMIC DNA]</scope>
</reference>
<organism evidence="3 4">
    <name type="scientific">Knipowitschia caucasica</name>
    <name type="common">Caucasian dwarf goby</name>
    <name type="synonym">Pomatoschistus caucasicus</name>
    <dbReference type="NCBI Taxonomy" id="637954"/>
    <lineage>
        <taxon>Eukaryota</taxon>
        <taxon>Metazoa</taxon>
        <taxon>Chordata</taxon>
        <taxon>Craniata</taxon>
        <taxon>Vertebrata</taxon>
        <taxon>Euteleostomi</taxon>
        <taxon>Actinopterygii</taxon>
        <taxon>Neopterygii</taxon>
        <taxon>Teleostei</taxon>
        <taxon>Neoteleostei</taxon>
        <taxon>Acanthomorphata</taxon>
        <taxon>Gobiaria</taxon>
        <taxon>Gobiiformes</taxon>
        <taxon>Gobioidei</taxon>
        <taxon>Gobiidae</taxon>
        <taxon>Gobiinae</taxon>
        <taxon>Knipowitschia</taxon>
    </lineage>
</organism>
<feature type="transmembrane region" description="Helical" evidence="2">
    <location>
        <begin position="15"/>
        <end position="35"/>
    </location>
</feature>
<keyword evidence="4" id="KW-1185">Reference proteome</keyword>
<name>A0AAV2JMA8_KNICA</name>
<accession>A0AAV2JMA8</accession>
<keyword evidence="2" id="KW-1133">Transmembrane helix</keyword>
<evidence type="ECO:0000256" key="2">
    <source>
        <dbReference type="SAM" id="Phobius"/>
    </source>
</evidence>
<dbReference type="Proteomes" id="UP001497482">
    <property type="component" value="Chromosome 13"/>
</dbReference>
<protein>
    <submittedName>
        <fullName evidence="3">Uncharacterized protein</fullName>
    </submittedName>
</protein>